<evidence type="ECO:0000313" key="2">
    <source>
        <dbReference type="EMBL" id="CAG6631803.1"/>
    </source>
</evidence>
<dbReference type="AlphaFoldDB" id="A0A8D8VRE6"/>
<organism evidence="2">
    <name type="scientific">Cacopsylla melanoneura</name>
    <dbReference type="NCBI Taxonomy" id="428564"/>
    <lineage>
        <taxon>Eukaryota</taxon>
        <taxon>Metazoa</taxon>
        <taxon>Ecdysozoa</taxon>
        <taxon>Arthropoda</taxon>
        <taxon>Hexapoda</taxon>
        <taxon>Insecta</taxon>
        <taxon>Pterygota</taxon>
        <taxon>Neoptera</taxon>
        <taxon>Paraneoptera</taxon>
        <taxon>Hemiptera</taxon>
        <taxon>Sternorrhyncha</taxon>
        <taxon>Psylloidea</taxon>
        <taxon>Psyllidae</taxon>
        <taxon>Psyllinae</taxon>
        <taxon>Cacopsylla</taxon>
    </lineage>
</organism>
<accession>A0A8D8VRE6</accession>
<feature type="compositionally biased region" description="Low complexity" evidence="1">
    <location>
        <begin position="51"/>
        <end position="66"/>
    </location>
</feature>
<dbReference type="EMBL" id="HBUF01077969">
    <property type="protein sequence ID" value="CAG6631803.1"/>
    <property type="molecule type" value="Transcribed_RNA"/>
</dbReference>
<evidence type="ECO:0000256" key="1">
    <source>
        <dbReference type="SAM" id="MobiDB-lite"/>
    </source>
</evidence>
<feature type="region of interest" description="Disordered" evidence="1">
    <location>
        <begin position="46"/>
        <end position="66"/>
    </location>
</feature>
<reference evidence="2" key="1">
    <citation type="submission" date="2021-05" db="EMBL/GenBank/DDBJ databases">
        <authorList>
            <person name="Alioto T."/>
            <person name="Alioto T."/>
            <person name="Gomez Garrido J."/>
        </authorList>
    </citation>
    <scope>NUCLEOTIDE SEQUENCE</scope>
</reference>
<name>A0A8D8VRE6_9HEMI</name>
<dbReference type="EMBL" id="HBUF01077967">
    <property type="protein sequence ID" value="CAG6631797.1"/>
    <property type="molecule type" value="Transcribed_RNA"/>
</dbReference>
<protein>
    <submittedName>
        <fullName evidence="2">Uncharacterized protein</fullName>
    </submittedName>
</protein>
<proteinExistence type="predicted"/>
<dbReference type="EMBL" id="HBUF01077968">
    <property type="protein sequence ID" value="CAG6631800.1"/>
    <property type="molecule type" value="Transcribed_RNA"/>
</dbReference>
<sequence>MPQMLGLWPPGQRLYLGGQVRAQKLLRKQNVRYGPFKIKIKSTFPPNQTQIITPRPNPSNNSSITPPLNPITRIFRRFVNRIYFRVSKEVLFSTLHIPSATYFYSPPPFFI</sequence>